<protein>
    <recommendedName>
        <fullName evidence="2">Ribbon-helix-helix protein CopG domain-containing protein</fullName>
    </recommendedName>
</protein>
<evidence type="ECO:0008006" key="2">
    <source>
        <dbReference type="Google" id="ProtNLM"/>
    </source>
</evidence>
<comment type="caution">
    <text evidence="1">The sequence shown here is derived from an EMBL/GenBank/DDBJ whole genome shotgun (WGS) entry which is preliminary data.</text>
</comment>
<dbReference type="AlphaFoldDB" id="X0WHG3"/>
<sequence length="48" mass="5684">MGKRPISATIDEELIDWISSQLRDKTRYRNKSHLIEIALESLKKENKK</sequence>
<name>X0WHG3_9ZZZZ</name>
<dbReference type="EMBL" id="BARS01047838">
    <property type="protein sequence ID" value="GAG30110.1"/>
    <property type="molecule type" value="Genomic_DNA"/>
</dbReference>
<organism evidence="1">
    <name type="scientific">marine sediment metagenome</name>
    <dbReference type="NCBI Taxonomy" id="412755"/>
    <lineage>
        <taxon>unclassified sequences</taxon>
        <taxon>metagenomes</taxon>
        <taxon>ecological metagenomes</taxon>
    </lineage>
</organism>
<evidence type="ECO:0000313" key="1">
    <source>
        <dbReference type="EMBL" id="GAG30110.1"/>
    </source>
</evidence>
<gene>
    <name evidence="1" type="ORF">S01H1_71797</name>
</gene>
<proteinExistence type="predicted"/>
<accession>X0WHG3</accession>
<reference evidence="1" key="1">
    <citation type="journal article" date="2014" name="Front. Microbiol.">
        <title>High frequency of phylogenetically diverse reductive dehalogenase-homologous genes in deep subseafloor sedimentary metagenomes.</title>
        <authorList>
            <person name="Kawai M."/>
            <person name="Futagami T."/>
            <person name="Toyoda A."/>
            <person name="Takaki Y."/>
            <person name="Nishi S."/>
            <person name="Hori S."/>
            <person name="Arai W."/>
            <person name="Tsubouchi T."/>
            <person name="Morono Y."/>
            <person name="Uchiyama I."/>
            <person name="Ito T."/>
            <person name="Fujiyama A."/>
            <person name="Inagaki F."/>
            <person name="Takami H."/>
        </authorList>
    </citation>
    <scope>NUCLEOTIDE SEQUENCE</scope>
    <source>
        <strain evidence="1">Expedition CK06-06</strain>
    </source>
</reference>